<evidence type="ECO:0000256" key="1">
    <source>
        <dbReference type="SAM" id="MobiDB-lite"/>
    </source>
</evidence>
<dbReference type="Pfam" id="PF16544">
    <property type="entry name" value="STAR_dimer"/>
    <property type="match status" value="1"/>
</dbReference>
<keyword evidence="3" id="KW-1185">Reference proteome</keyword>
<reference evidence="4 5" key="1">
    <citation type="submission" date="2025-04" db="UniProtKB">
        <authorList>
            <consortium name="RefSeq"/>
        </authorList>
    </citation>
    <scope>IDENTIFICATION</scope>
    <source>
        <tissue evidence="4 5">Fruit stalk</tissue>
    </source>
</reference>
<organism evidence="3 5">
    <name type="scientific">Durio zibethinus</name>
    <name type="common">Durian</name>
    <dbReference type="NCBI Taxonomy" id="66656"/>
    <lineage>
        <taxon>Eukaryota</taxon>
        <taxon>Viridiplantae</taxon>
        <taxon>Streptophyta</taxon>
        <taxon>Embryophyta</taxon>
        <taxon>Tracheophyta</taxon>
        <taxon>Spermatophyta</taxon>
        <taxon>Magnoliopsida</taxon>
        <taxon>eudicotyledons</taxon>
        <taxon>Gunneridae</taxon>
        <taxon>Pentapetalae</taxon>
        <taxon>rosids</taxon>
        <taxon>malvids</taxon>
        <taxon>Malvales</taxon>
        <taxon>Malvaceae</taxon>
        <taxon>Helicteroideae</taxon>
        <taxon>Durio</taxon>
    </lineage>
</organism>
<protein>
    <submittedName>
        <fullName evidence="4 5">KH domain-containing protein At4g26480-like isoform X1</fullName>
    </submittedName>
</protein>
<feature type="domain" description="STAR protein homodimerisation region" evidence="2">
    <location>
        <begin position="33"/>
        <end position="64"/>
    </location>
</feature>
<evidence type="ECO:0000313" key="4">
    <source>
        <dbReference type="RefSeq" id="XP_022762736.1"/>
    </source>
</evidence>
<gene>
    <name evidence="4 5" type="primary">LOC111308577</name>
</gene>
<evidence type="ECO:0000313" key="5">
    <source>
        <dbReference type="RefSeq" id="XP_022762737.1"/>
    </source>
</evidence>
<dbReference type="Proteomes" id="UP000515121">
    <property type="component" value="Unplaced"/>
</dbReference>
<accession>A0A6P6AD07</accession>
<dbReference type="OrthoDB" id="6777263at2759"/>
<dbReference type="AlphaFoldDB" id="A0A6P6AD07"/>
<sequence length="134" mass="14958">MMGERIPPGTYFQYPPSGVPASPDRPSVLHTDSERYLAELLAEKQKLGPFTQVLPLCTRLLNQDCYRGFIVMSALSRSEGSQVLILVLWIMRDLSMIVLLGKWATAKSCSSSSCINGLAWFARSPYYTNCEESC</sequence>
<dbReference type="InterPro" id="IPR032377">
    <property type="entry name" value="STAR_dimer"/>
</dbReference>
<proteinExistence type="predicted"/>
<dbReference type="RefSeq" id="XP_022762736.1">
    <property type="nucleotide sequence ID" value="XM_022907001.1"/>
</dbReference>
<dbReference type="RefSeq" id="XP_022762737.1">
    <property type="nucleotide sequence ID" value="XM_022907002.1"/>
</dbReference>
<evidence type="ECO:0000313" key="3">
    <source>
        <dbReference type="Proteomes" id="UP000515121"/>
    </source>
</evidence>
<dbReference type="KEGG" id="dzi:111308577"/>
<name>A0A6P6AD07_DURZI</name>
<evidence type="ECO:0000259" key="2">
    <source>
        <dbReference type="Pfam" id="PF16544"/>
    </source>
</evidence>
<feature type="region of interest" description="Disordered" evidence="1">
    <location>
        <begin position="1"/>
        <end position="26"/>
    </location>
</feature>
<dbReference type="GeneID" id="111308577"/>
<dbReference type="Gene3D" id="1.20.5.4010">
    <property type="match status" value="1"/>
</dbReference>